<evidence type="ECO:0000313" key="1">
    <source>
        <dbReference type="EMBL" id="KAG9245603.1"/>
    </source>
</evidence>
<keyword evidence="2" id="KW-1185">Reference proteome</keyword>
<sequence>MEMQRYFLRIVIGNQALLILLLSLPSLPFIFDALTLAREVLGRLLHAHQGTPTPTPFCLAISVTDEHLLMTVWRRRWEIEAMLQTSYEDGSGLQTHAEYRRRSAA</sequence>
<dbReference type="EMBL" id="MU253838">
    <property type="protein sequence ID" value="KAG9245603.1"/>
    <property type="molecule type" value="Genomic_DNA"/>
</dbReference>
<dbReference type="AlphaFoldDB" id="A0A9P7Z4V2"/>
<proteinExistence type="predicted"/>
<organism evidence="1 2">
    <name type="scientific">Calycina marina</name>
    <dbReference type="NCBI Taxonomy" id="1763456"/>
    <lineage>
        <taxon>Eukaryota</taxon>
        <taxon>Fungi</taxon>
        <taxon>Dikarya</taxon>
        <taxon>Ascomycota</taxon>
        <taxon>Pezizomycotina</taxon>
        <taxon>Leotiomycetes</taxon>
        <taxon>Helotiales</taxon>
        <taxon>Pezizellaceae</taxon>
        <taxon>Calycina</taxon>
    </lineage>
</organism>
<comment type="caution">
    <text evidence="1">The sequence shown here is derived from an EMBL/GenBank/DDBJ whole genome shotgun (WGS) entry which is preliminary data.</text>
</comment>
<name>A0A9P7Z4V2_9HELO</name>
<protein>
    <submittedName>
        <fullName evidence="1">Uncharacterized protein</fullName>
    </submittedName>
</protein>
<dbReference type="Proteomes" id="UP000887226">
    <property type="component" value="Unassembled WGS sequence"/>
</dbReference>
<reference evidence="1" key="1">
    <citation type="journal article" date="2021" name="IMA Fungus">
        <title>Genomic characterization of three marine fungi, including Emericellopsis atlantica sp. nov. with signatures of a generalist lifestyle and marine biomass degradation.</title>
        <authorList>
            <person name="Hagestad O.C."/>
            <person name="Hou L."/>
            <person name="Andersen J.H."/>
            <person name="Hansen E.H."/>
            <person name="Altermark B."/>
            <person name="Li C."/>
            <person name="Kuhnert E."/>
            <person name="Cox R.J."/>
            <person name="Crous P.W."/>
            <person name="Spatafora J.W."/>
            <person name="Lail K."/>
            <person name="Amirebrahimi M."/>
            <person name="Lipzen A."/>
            <person name="Pangilinan J."/>
            <person name="Andreopoulos W."/>
            <person name="Hayes R.D."/>
            <person name="Ng V."/>
            <person name="Grigoriev I.V."/>
            <person name="Jackson S.A."/>
            <person name="Sutton T.D.S."/>
            <person name="Dobson A.D.W."/>
            <person name="Rama T."/>
        </authorList>
    </citation>
    <scope>NUCLEOTIDE SEQUENCE</scope>
    <source>
        <strain evidence="1">TRa3180A</strain>
    </source>
</reference>
<gene>
    <name evidence="1" type="ORF">BJ878DRAFT_500606</name>
</gene>
<accession>A0A9P7Z4V2</accession>
<evidence type="ECO:0000313" key="2">
    <source>
        <dbReference type="Proteomes" id="UP000887226"/>
    </source>
</evidence>